<dbReference type="Pfam" id="PF08378">
    <property type="entry name" value="NERD"/>
    <property type="match status" value="1"/>
</dbReference>
<comment type="caution">
    <text evidence="2">The sequence shown here is derived from an EMBL/GenBank/DDBJ whole genome shotgun (WGS) entry which is preliminary data.</text>
</comment>
<name>A0A931MVF5_9BACI</name>
<dbReference type="InterPro" id="IPR011528">
    <property type="entry name" value="NERD"/>
</dbReference>
<evidence type="ECO:0000313" key="3">
    <source>
        <dbReference type="Proteomes" id="UP000614490"/>
    </source>
</evidence>
<dbReference type="PROSITE" id="PS50965">
    <property type="entry name" value="NERD"/>
    <property type="match status" value="1"/>
</dbReference>
<evidence type="ECO:0000313" key="2">
    <source>
        <dbReference type="EMBL" id="MBH0230983.1"/>
    </source>
</evidence>
<reference evidence="2 3" key="1">
    <citation type="journal article" date="2005" name="Int. J. Syst. Evol. Microbiol.">
        <title>Halobacillus yeomjeoni sp. nov., isolated from a marine solar saltern in Korea.</title>
        <authorList>
            <person name="Yoon J.H."/>
            <person name="Kang S.J."/>
            <person name="Lee C.H."/>
            <person name="Oh H.W."/>
            <person name="Oh T.K."/>
        </authorList>
    </citation>
    <scope>NUCLEOTIDE SEQUENCE [LARGE SCALE GENOMIC DNA]</scope>
    <source>
        <strain evidence="2 3">KCTC 3957</strain>
    </source>
</reference>
<dbReference type="RefSeq" id="WP_197317584.1">
    <property type="nucleotide sequence ID" value="NZ_JADZSC010000002.1"/>
</dbReference>
<sequence length="236" mass="27387">MNEKRIILIEVKHMDGELHYDDSSHQLLQVKDGCKKAYPDPLLQVKRQAHQLEKWIKTHSLPYIPIEPFVVFTHPSAILSSSHLRVFPSDYLPFQLNTIADGSGDAVWTNNEQRSIMNLCYQNHTPYVYDVLQKFQLKAEDLMKGVLCERCISLPMEKVYGGWKCPRCESFSNNAHVKALNDYYLLFGDSISNAELREFLRLPSRNTVRKLMNDLKITPIGTKRNAKWDLKSKFTQ</sequence>
<evidence type="ECO:0000259" key="1">
    <source>
        <dbReference type="PROSITE" id="PS50965"/>
    </source>
</evidence>
<keyword evidence="3" id="KW-1185">Reference proteome</keyword>
<dbReference type="AlphaFoldDB" id="A0A931MVF5"/>
<proteinExistence type="predicted"/>
<organism evidence="2 3">
    <name type="scientific">Halobacillus yeomjeoni</name>
    <dbReference type="NCBI Taxonomy" id="311194"/>
    <lineage>
        <taxon>Bacteria</taxon>
        <taxon>Bacillati</taxon>
        <taxon>Bacillota</taxon>
        <taxon>Bacilli</taxon>
        <taxon>Bacillales</taxon>
        <taxon>Bacillaceae</taxon>
        <taxon>Halobacillus</taxon>
    </lineage>
</organism>
<feature type="domain" description="NERD" evidence="1">
    <location>
        <begin position="1"/>
        <end position="75"/>
    </location>
</feature>
<accession>A0A931MVF5</accession>
<gene>
    <name evidence="2" type="ORF">H0267_12215</name>
</gene>
<protein>
    <submittedName>
        <fullName evidence="2">NERD domain-containing protein</fullName>
    </submittedName>
</protein>
<dbReference type="Proteomes" id="UP000614490">
    <property type="component" value="Unassembled WGS sequence"/>
</dbReference>
<dbReference type="EMBL" id="JADZSC010000002">
    <property type="protein sequence ID" value="MBH0230983.1"/>
    <property type="molecule type" value="Genomic_DNA"/>
</dbReference>